<dbReference type="GeneID" id="97424541"/>
<accession>A0AAW8NIZ8</accession>
<evidence type="ECO:0000313" key="1">
    <source>
        <dbReference type="EMBL" id="MDR7166082.1"/>
    </source>
</evidence>
<dbReference type="EMBL" id="JAVDWN010000026">
    <property type="protein sequence ID" value="MDR7166082.1"/>
    <property type="molecule type" value="Genomic_DNA"/>
</dbReference>
<organism evidence="1 2">
    <name type="scientific">Pseudarthrobacter oxydans</name>
    <name type="common">Arthrobacter oxydans</name>
    <dbReference type="NCBI Taxonomy" id="1671"/>
    <lineage>
        <taxon>Bacteria</taxon>
        <taxon>Bacillati</taxon>
        <taxon>Actinomycetota</taxon>
        <taxon>Actinomycetes</taxon>
        <taxon>Micrococcales</taxon>
        <taxon>Micrococcaceae</taxon>
        <taxon>Pseudarthrobacter</taxon>
    </lineage>
</organism>
<dbReference type="Proteomes" id="UP001262032">
    <property type="component" value="Unassembled WGS sequence"/>
</dbReference>
<protein>
    <submittedName>
        <fullName evidence="1">Uncharacterized protein</fullName>
    </submittedName>
</protein>
<dbReference type="AlphaFoldDB" id="A0AAW8NIZ8"/>
<name>A0AAW8NIZ8_PSEOX</name>
<proteinExistence type="predicted"/>
<dbReference type="RefSeq" id="WP_310114632.1">
    <property type="nucleotide sequence ID" value="NZ_JAVDTN010000026.1"/>
</dbReference>
<gene>
    <name evidence="1" type="ORF">J2X12_004136</name>
</gene>
<comment type="caution">
    <text evidence="1">The sequence shown here is derived from an EMBL/GenBank/DDBJ whole genome shotgun (WGS) entry which is preliminary data.</text>
</comment>
<evidence type="ECO:0000313" key="2">
    <source>
        <dbReference type="Proteomes" id="UP001262032"/>
    </source>
</evidence>
<reference evidence="1" key="1">
    <citation type="submission" date="2023-07" db="EMBL/GenBank/DDBJ databases">
        <title>Sorghum-associated microbial communities from plants grown in Nebraska, USA.</title>
        <authorList>
            <person name="Schachtman D."/>
        </authorList>
    </citation>
    <scope>NUCLEOTIDE SEQUENCE</scope>
    <source>
        <strain evidence="1">BE261</strain>
    </source>
</reference>
<sequence length="100" mass="11473">MREEATDPVPADVEAEAKAFIYFKESTNRLDAVNSIGCIGLGQDCNGQLVKDCPEWRTDRACQEAYWERYVLNRYGTWAEAKAFWQARVPINGSDVGHWW</sequence>